<dbReference type="EMBL" id="FNZZ01000004">
    <property type="protein sequence ID" value="SEL64663.1"/>
    <property type="molecule type" value="Genomic_DNA"/>
</dbReference>
<evidence type="ECO:0000256" key="1">
    <source>
        <dbReference type="SAM" id="MobiDB-lite"/>
    </source>
</evidence>
<feature type="compositionally biased region" description="Low complexity" evidence="1">
    <location>
        <begin position="290"/>
        <end position="301"/>
    </location>
</feature>
<dbReference type="Proteomes" id="UP000199214">
    <property type="component" value="Unassembled WGS sequence"/>
</dbReference>
<keyword evidence="3" id="KW-1185">Reference proteome</keyword>
<dbReference type="RefSeq" id="WP_093006521.1">
    <property type="nucleotide sequence ID" value="NZ_FNZZ01000004.1"/>
</dbReference>
<feature type="region of interest" description="Disordered" evidence="1">
    <location>
        <begin position="232"/>
        <end position="317"/>
    </location>
</feature>
<proteinExistence type="predicted"/>
<accession>A0A1H7RWN6</accession>
<name>A0A1H7RWN6_9SPHN</name>
<dbReference type="OrthoDB" id="9819113at2"/>
<protein>
    <submittedName>
        <fullName evidence="2">Uncharacterized protein</fullName>
    </submittedName>
</protein>
<reference evidence="3" key="1">
    <citation type="submission" date="2016-10" db="EMBL/GenBank/DDBJ databases">
        <authorList>
            <person name="Varghese N."/>
            <person name="Submissions S."/>
        </authorList>
    </citation>
    <scope>NUCLEOTIDE SEQUENCE [LARGE SCALE GENOMIC DNA]</scope>
    <source>
        <strain evidence="3">JS21-1</strain>
    </source>
</reference>
<evidence type="ECO:0000313" key="3">
    <source>
        <dbReference type="Proteomes" id="UP000199214"/>
    </source>
</evidence>
<dbReference type="AlphaFoldDB" id="A0A1H7RWN6"/>
<evidence type="ECO:0000313" key="2">
    <source>
        <dbReference type="EMBL" id="SEL64663.1"/>
    </source>
</evidence>
<feature type="compositionally biased region" description="Low complexity" evidence="1">
    <location>
        <begin position="238"/>
        <end position="251"/>
    </location>
</feature>
<gene>
    <name evidence="2" type="ORF">SAMN05216382_2376</name>
</gene>
<feature type="compositionally biased region" description="Pro residues" evidence="1">
    <location>
        <begin position="252"/>
        <end position="270"/>
    </location>
</feature>
<sequence>MIGSSWMRAAWRTAALVGVATPLIYGGFVADARERTMPITAARPVALVPVATLLNEVKCDYLDFAYSDYARQQRLAVGKVRGELRLTLSRIGTAAALGVPVAPGDLRLDETTRVITPSGNGLSVPFELAPKLALNPGASGLDCAAPKRLSRTILDFTQLAAQFAEARRLEPALKLRSPIRYRGQFMLRRGPGGVDVVLLSIDPDRVGADVGYVQTFDLSIETGTPSWFADVGPATAEPRPVAPAAPTSAAVAPPPPSPIPPAPAPAPSPVPRIELQRIDPPAPGTRPRVRVPTAPRPAGSPRARRCVADGSGELACY</sequence>
<organism evidence="2 3">
    <name type="scientific">Sphingomonas palmae</name>
    <dbReference type="NCBI Taxonomy" id="1855283"/>
    <lineage>
        <taxon>Bacteria</taxon>
        <taxon>Pseudomonadati</taxon>
        <taxon>Pseudomonadota</taxon>
        <taxon>Alphaproteobacteria</taxon>
        <taxon>Sphingomonadales</taxon>
        <taxon>Sphingomonadaceae</taxon>
        <taxon>Sphingomonas</taxon>
    </lineage>
</organism>